<dbReference type="EMBL" id="KB097552">
    <property type="protein sequence ID" value="ESN94965.1"/>
    <property type="molecule type" value="Genomic_DNA"/>
</dbReference>
<dbReference type="EMBL" id="AMQM01006996">
    <property type="status" value="NOT_ANNOTATED_CDS"/>
    <property type="molecule type" value="Genomic_DNA"/>
</dbReference>
<protein>
    <submittedName>
        <fullName evidence="1 2">Uncharacterized protein</fullName>
    </submittedName>
</protein>
<dbReference type="HOGENOM" id="CLU_1679849_0_0_1"/>
<dbReference type="GeneID" id="20207460"/>
<keyword evidence="3" id="KW-1185">Reference proteome</keyword>
<dbReference type="CTD" id="20207460"/>
<dbReference type="OrthoDB" id="6783874at2759"/>
<gene>
    <name evidence="2" type="primary">20207460</name>
    <name evidence="1" type="ORF">HELRODRAFT_179802</name>
</gene>
<name>T1FF61_HELRO</name>
<reference evidence="2" key="3">
    <citation type="submission" date="2015-06" db="UniProtKB">
        <authorList>
            <consortium name="EnsemblMetazoa"/>
        </authorList>
    </citation>
    <scope>IDENTIFICATION</scope>
</reference>
<sequence length="157" mass="18149">MRKERMENLTTTEKIAGRRDRSQQRITFVKSLCHLLNITTFQQLQSVQDRVLWRSMVAHAMKGKTPQSNGNPSGPDHPPLWGDLSLKSLELQMYLALLSICQGLWGGIRVIECVSLFCIIKSELGSELLRTVRKLKRQSNMWDRIFLSGHKTYKVFF</sequence>
<evidence type="ECO:0000313" key="1">
    <source>
        <dbReference type="EMBL" id="ESN94965.1"/>
    </source>
</evidence>
<dbReference type="KEGG" id="hro:HELRODRAFT_179802"/>
<dbReference type="AlphaFoldDB" id="T1FF61"/>
<reference evidence="1 3" key="2">
    <citation type="journal article" date="2013" name="Nature">
        <title>Insights into bilaterian evolution from three spiralian genomes.</title>
        <authorList>
            <person name="Simakov O."/>
            <person name="Marletaz F."/>
            <person name="Cho S.J."/>
            <person name="Edsinger-Gonzales E."/>
            <person name="Havlak P."/>
            <person name="Hellsten U."/>
            <person name="Kuo D.H."/>
            <person name="Larsson T."/>
            <person name="Lv J."/>
            <person name="Arendt D."/>
            <person name="Savage R."/>
            <person name="Osoegawa K."/>
            <person name="de Jong P."/>
            <person name="Grimwood J."/>
            <person name="Chapman J.A."/>
            <person name="Shapiro H."/>
            <person name="Aerts A."/>
            <person name="Otillar R.P."/>
            <person name="Terry A.Y."/>
            <person name="Boore J.L."/>
            <person name="Grigoriev I.V."/>
            <person name="Lindberg D.R."/>
            <person name="Seaver E.C."/>
            <person name="Weisblat D.A."/>
            <person name="Putnam N.H."/>
            <person name="Rokhsar D.S."/>
        </authorList>
    </citation>
    <scope>NUCLEOTIDE SEQUENCE</scope>
</reference>
<accession>T1FF61</accession>
<dbReference type="Proteomes" id="UP000015101">
    <property type="component" value="Unassembled WGS sequence"/>
</dbReference>
<proteinExistence type="predicted"/>
<dbReference type="EnsemblMetazoa" id="HelroT179802">
    <property type="protein sequence ID" value="HelroP179802"/>
    <property type="gene ID" value="HelroG179802"/>
</dbReference>
<reference evidence="3" key="1">
    <citation type="submission" date="2012-12" db="EMBL/GenBank/DDBJ databases">
        <authorList>
            <person name="Hellsten U."/>
            <person name="Grimwood J."/>
            <person name="Chapman J.A."/>
            <person name="Shapiro H."/>
            <person name="Aerts A."/>
            <person name="Otillar R.P."/>
            <person name="Terry A.Y."/>
            <person name="Boore J.L."/>
            <person name="Simakov O."/>
            <person name="Marletaz F."/>
            <person name="Cho S.-J."/>
            <person name="Edsinger-Gonzales E."/>
            <person name="Havlak P."/>
            <person name="Kuo D.-H."/>
            <person name="Larsson T."/>
            <person name="Lv J."/>
            <person name="Arendt D."/>
            <person name="Savage R."/>
            <person name="Osoegawa K."/>
            <person name="de Jong P."/>
            <person name="Lindberg D.R."/>
            <person name="Seaver E.C."/>
            <person name="Weisblat D.A."/>
            <person name="Putnam N.H."/>
            <person name="Grigoriev I.V."/>
            <person name="Rokhsar D.S."/>
        </authorList>
    </citation>
    <scope>NUCLEOTIDE SEQUENCE</scope>
</reference>
<organism evidence="2 3">
    <name type="scientific">Helobdella robusta</name>
    <name type="common">Californian leech</name>
    <dbReference type="NCBI Taxonomy" id="6412"/>
    <lineage>
        <taxon>Eukaryota</taxon>
        <taxon>Metazoa</taxon>
        <taxon>Spiralia</taxon>
        <taxon>Lophotrochozoa</taxon>
        <taxon>Annelida</taxon>
        <taxon>Clitellata</taxon>
        <taxon>Hirudinea</taxon>
        <taxon>Rhynchobdellida</taxon>
        <taxon>Glossiphoniidae</taxon>
        <taxon>Helobdella</taxon>
    </lineage>
</organism>
<dbReference type="RefSeq" id="XP_009026865.1">
    <property type="nucleotide sequence ID" value="XM_009028617.1"/>
</dbReference>
<evidence type="ECO:0000313" key="3">
    <source>
        <dbReference type="Proteomes" id="UP000015101"/>
    </source>
</evidence>
<dbReference type="InParanoid" id="T1FF61"/>
<evidence type="ECO:0000313" key="2">
    <source>
        <dbReference type="EnsemblMetazoa" id="HelroP179802"/>
    </source>
</evidence>